<protein>
    <submittedName>
        <fullName evidence="4">PAN domain-containing protein</fullName>
    </submittedName>
</protein>
<dbReference type="Proteomes" id="UP000078240">
    <property type="component" value="Unassembled WGS sequence"/>
</dbReference>
<dbReference type="RefSeq" id="XP_018175062.1">
    <property type="nucleotide sequence ID" value="XM_018326742.1"/>
</dbReference>
<dbReference type="AlphaFoldDB" id="A0A179GCR8"/>
<reference evidence="6 8" key="2">
    <citation type="journal article" date="2016" name="Front. Microbiol.">
        <title>Genome and transcriptome sequences reveal the specific parasitism of the nematophagous Purpureocillium lilacinum 36-1.</title>
        <authorList>
            <person name="Xie J."/>
            <person name="Li S."/>
            <person name="Mo C."/>
            <person name="Xiao X."/>
            <person name="Peng D."/>
            <person name="Wang G."/>
            <person name="Xiao Y."/>
        </authorList>
    </citation>
    <scope>NUCLEOTIDE SEQUENCE [LARGE SCALE GENOMIC DNA]</scope>
    <source>
        <strain evidence="6 8">36-1</strain>
    </source>
</reference>
<dbReference type="PROSITE" id="PS51257">
    <property type="entry name" value="PROKAR_LIPOPROTEIN"/>
    <property type="match status" value="1"/>
</dbReference>
<evidence type="ECO:0000259" key="2">
    <source>
        <dbReference type="PROSITE" id="PS50948"/>
    </source>
</evidence>
<dbReference type="EMBL" id="LSBI01000009">
    <property type="protein sequence ID" value="OAQ81218.1"/>
    <property type="molecule type" value="Genomic_DNA"/>
</dbReference>
<dbReference type="PROSITE" id="PS50948">
    <property type="entry name" value="PAN"/>
    <property type="match status" value="1"/>
</dbReference>
<feature type="domain" description="Apple" evidence="2">
    <location>
        <begin position="218"/>
        <end position="293"/>
    </location>
</feature>
<sequence length="298" mass="30578">MRTTATIAAVLANAGLGLGAALSACNENNCYRQVSATRFGQPVLTSRIQDCESFLRTTIVPATVTDWVTQTVTPATVTETVATITDSITNTVNTVVQTNTVTVTAAGSNNNAPARRDGAAGPVTITPSNVPAYASSCANAAAYSSACRCASATPATITAPTPTVTSTKTLSVTATVQVTAHATVTIEATATQTETVTATVTPCSGLVLNNNPPAGADCALRGWRDANKAPVVGYGDGASVEACANSCKANPACKAFIYGDPARGWNNFCELEAAPNGRADSSDTPFWWYDMACFKPCS</sequence>
<feature type="signal peptide" evidence="1">
    <location>
        <begin position="1"/>
        <end position="19"/>
    </location>
</feature>
<organism evidence="4 7">
    <name type="scientific">Purpureocillium lilacinum</name>
    <name type="common">Paecilomyces lilacinus</name>
    <dbReference type="NCBI Taxonomy" id="33203"/>
    <lineage>
        <taxon>Eukaryota</taxon>
        <taxon>Fungi</taxon>
        <taxon>Dikarya</taxon>
        <taxon>Ascomycota</taxon>
        <taxon>Pezizomycotina</taxon>
        <taxon>Sordariomycetes</taxon>
        <taxon>Hypocreomycetidae</taxon>
        <taxon>Hypocreales</taxon>
        <taxon>Ophiocordycipitaceae</taxon>
        <taxon>Purpureocillium</taxon>
    </lineage>
</organism>
<reference evidence="3 9" key="5">
    <citation type="journal article" date="2024" name="Microbiol. Resour. Announc.">
        <title>Genome annotations for the ascomycete fungi Trichoderma harzianum, Trichoderma aggressivum, and Purpureocillium lilacinum.</title>
        <authorList>
            <person name="Beijen E.P.W."/>
            <person name="Ohm R.A."/>
        </authorList>
    </citation>
    <scope>NUCLEOTIDE SEQUENCE [LARGE SCALE GENOMIC DNA]</scope>
    <source>
        <strain evidence="3 9">CBS 150709</strain>
    </source>
</reference>
<evidence type="ECO:0000313" key="9">
    <source>
        <dbReference type="Proteomes" id="UP001287286"/>
    </source>
</evidence>
<dbReference type="Proteomes" id="UP000078340">
    <property type="component" value="Unassembled WGS sequence"/>
</dbReference>
<dbReference type="EMBL" id="LCWV01000024">
    <property type="protein sequence ID" value="PWI66521.1"/>
    <property type="molecule type" value="Genomic_DNA"/>
</dbReference>
<reference evidence="4 7" key="3">
    <citation type="submission" date="2016-01" db="EMBL/GenBank/DDBJ databases">
        <title>Biosynthesis of antibiotic leucinostatins and their inhibition on Phytophthora in bio-control Purpureocillium lilacinum.</title>
        <authorList>
            <person name="Wang G."/>
            <person name="Liu Z."/>
            <person name="Lin R."/>
            <person name="Li E."/>
            <person name="Mao Z."/>
            <person name="Ling J."/>
            <person name="Yin W."/>
            <person name="Xie B."/>
        </authorList>
    </citation>
    <scope>NUCLEOTIDE SEQUENCE [LARGE SCALE GENOMIC DNA]</scope>
    <source>
        <strain evidence="4">PLBJ-1</strain>
        <strain evidence="5">PLFJ-1</strain>
    </source>
</reference>
<dbReference type="EMBL" id="JAWRVI010000028">
    <property type="protein sequence ID" value="KAK4088013.1"/>
    <property type="molecule type" value="Genomic_DNA"/>
</dbReference>
<comment type="caution">
    <text evidence="4">The sequence shown here is derived from an EMBL/GenBank/DDBJ whole genome shotgun (WGS) entry which is preliminary data.</text>
</comment>
<feature type="chain" id="PRO_5008872670" evidence="1">
    <location>
        <begin position="20"/>
        <end position="298"/>
    </location>
</feature>
<dbReference type="Proteomes" id="UP001287286">
    <property type="component" value="Unassembled WGS sequence"/>
</dbReference>
<dbReference type="OrthoDB" id="5106116at2759"/>
<accession>A0A179GCR8</accession>
<evidence type="ECO:0000313" key="7">
    <source>
        <dbReference type="Proteomes" id="UP000078240"/>
    </source>
</evidence>
<reference evidence="6" key="1">
    <citation type="submission" date="2015-05" db="EMBL/GenBank/DDBJ databases">
        <authorList>
            <person name="Wang D.B."/>
            <person name="Wang M."/>
        </authorList>
    </citation>
    <scope>NUCLEOTIDE SEQUENCE</scope>
    <source>
        <strain evidence="6">36-1</strain>
    </source>
</reference>
<evidence type="ECO:0000313" key="8">
    <source>
        <dbReference type="Proteomes" id="UP000245956"/>
    </source>
</evidence>
<reference evidence="3" key="4">
    <citation type="submission" date="2023-11" db="EMBL/GenBank/DDBJ databases">
        <authorList>
            <person name="Beijen E."/>
            <person name="Ohm R.A."/>
        </authorList>
    </citation>
    <scope>NUCLEOTIDE SEQUENCE</scope>
    <source>
        <strain evidence="3">CBS 150709</strain>
    </source>
</reference>
<evidence type="ECO:0000313" key="5">
    <source>
        <dbReference type="EMBL" id="OAQ81218.1"/>
    </source>
</evidence>
<dbReference type="KEGG" id="plj:28891791"/>
<dbReference type="EMBL" id="LSBH01000008">
    <property type="protein sequence ID" value="OAQ75592.1"/>
    <property type="molecule type" value="Genomic_DNA"/>
</dbReference>
<keyword evidence="9" id="KW-1185">Reference proteome</keyword>
<dbReference type="Proteomes" id="UP000245956">
    <property type="component" value="Unassembled WGS sequence"/>
</dbReference>
<name>A0A179GCR8_PURLI</name>
<dbReference type="OMA" id="ACANSCK"/>
<evidence type="ECO:0000256" key="1">
    <source>
        <dbReference type="SAM" id="SignalP"/>
    </source>
</evidence>
<dbReference type="InterPro" id="IPR003609">
    <property type="entry name" value="Pan_app"/>
</dbReference>
<evidence type="ECO:0000313" key="4">
    <source>
        <dbReference type="EMBL" id="OAQ75592.1"/>
    </source>
</evidence>
<gene>
    <name evidence="6" type="ORF">PCL_04934</name>
    <name evidence="3" type="ORF">Purlil1_7771</name>
    <name evidence="4" type="ORF">VFPBJ_09565</name>
    <name evidence="5" type="ORF">VFPFJ_09673</name>
</gene>
<evidence type="ECO:0000313" key="6">
    <source>
        <dbReference type="EMBL" id="PWI66521.1"/>
    </source>
</evidence>
<evidence type="ECO:0000313" key="3">
    <source>
        <dbReference type="EMBL" id="KAK4088013.1"/>
    </source>
</evidence>
<proteinExistence type="predicted"/>
<dbReference type="GeneID" id="28891791"/>
<keyword evidence="1" id="KW-0732">Signal</keyword>